<feature type="domain" description="Sigma 54 modulation/S30EA ribosomal protein C-terminal" evidence="4">
    <location>
        <begin position="158"/>
        <end position="212"/>
    </location>
</feature>
<dbReference type="AlphaFoldDB" id="A0A1X6X3B3"/>
<dbReference type="InterPro" id="IPR036567">
    <property type="entry name" value="RHF-like"/>
</dbReference>
<dbReference type="RefSeq" id="WP_087004892.1">
    <property type="nucleotide sequence ID" value="NZ_FWFF01000003.1"/>
</dbReference>
<keyword evidence="6" id="KW-1185">Reference proteome</keyword>
<dbReference type="Gene3D" id="3.30.505.50">
    <property type="entry name" value="Sigma 54 modulation/S30EA ribosomal protein, C-terminal domain"/>
    <property type="match status" value="1"/>
</dbReference>
<evidence type="ECO:0000259" key="4">
    <source>
        <dbReference type="Pfam" id="PF16321"/>
    </source>
</evidence>
<keyword evidence="1 2" id="KW-0810">Translation regulation</keyword>
<dbReference type="InterPro" id="IPR034694">
    <property type="entry name" value="HPF_long/plastid"/>
</dbReference>
<name>A0A1X6X3B3_9MICO</name>
<sequence length="228" mass="25319">MDVVVKGRHQAVSDSFQAHAAEKVSKVEQLSPRAQAVEVQLRHENTKNREEEQRVEITVFQKGPVLRAEAAADDKYAALDLAWAKLLERLRRTKDRNKVARSGHRRKSSTGEALAAMPVIDPLVPEDGSVAEPHDGSANGVPDASDQTNGRIRAEGDSPVVLREKRFPAQPIGIEEALNRMEMVGHDFYLFIDEENEQPSVVYRRKGWSYGVIALDETMSPDSAEVPS</sequence>
<accession>A0A1X6X3B3</accession>
<dbReference type="InterPro" id="IPR038416">
    <property type="entry name" value="Ribosom_S30AE_C_sf"/>
</dbReference>
<comment type="similarity">
    <text evidence="2">Belongs to the HPF/YfiA ribosome-associated protein family. Long HPF subfamily.</text>
</comment>
<dbReference type="Gene3D" id="3.30.160.100">
    <property type="entry name" value="Ribosome hibernation promotion factor-like"/>
    <property type="match status" value="1"/>
</dbReference>
<dbReference type="GO" id="GO:0045900">
    <property type="term" value="P:negative regulation of translational elongation"/>
    <property type="evidence" value="ECO:0007669"/>
    <property type="project" value="TreeGrafter"/>
</dbReference>
<evidence type="ECO:0000313" key="6">
    <source>
        <dbReference type="Proteomes" id="UP000196581"/>
    </source>
</evidence>
<dbReference type="SUPFAM" id="SSF69754">
    <property type="entry name" value="Ribosome binding protein Y (YfiA homologue)"/>
    <property type="match status" value="1"/>
</dbReference>
<gene>
    <name evidence="2" type="primary">hpf</name>
    <name evidence="5" type="ORF">FM105_03655</name>
</gene>
<proteinExistence type="inferred from homology"/>
<reference evidence="6" key="1">
    <citation type="submission" date="2017-02" db="EMBL/GenBank/DDBJ databases">
        <authorList>
            <person name="Dridi B."/>
        </authorList>
    </citation>
    <scope>NUCLEOTIDE SEQUENCE [LARGE SCALE GENOMIC DNA]</scope>
    <source>
        <strain evidence="6">B Co 03.10</strain>
    </source>
</reference>
<dbReference type="GO" id="GO:0022627">
    <property type="term" value="C:cytosolic small ribosomal subunit"/>
    <property type="evidence" value="ECO:0007669"/>
    <property type="project" value="TreeGrafter"/>
</dbReference>
<organism evidence="5 6">
    <name type="scientific">Brevibacterium yomogidense</name>
    <dbReference type="NCBI Taxonomy" id="946573"/>
    <lineage>
        <taxon>Bacteria</taxon>
        <taxon>Bacillati</taxon>
        <taxon>Actinomycetota</taxon>
        <taxon>Actinomycetes</taxon>
        <taxon>Micrococcales</taxon>
        <taxon>Brevibacteriaceae</taxon>
        <taxon>Brevibacterium</taxon>
    </lineage>
</organism>
<dbReference type="PANTHER" id="PTHR33231">
    <property type="entry name" value="30S RIBOSOMAL PROTEIN"/>
    <property type="match status" value="1"/>
</dbReference>
<comment type="subunit">
    <text evidence="2">Interacts with 100S ribosomes.</text>
</comment>
<dbReference type="CDD" id="cd00552">
    <property type="entry name" value="RaiA"/>
    <property type="match status" value="1"/>
</dbReference>
<dbReference type="Pfam" id="PF16321">
    <property type="entry name" value="Ribosom_S30AE_C"/>
    <property type="match status" value="1"/>
</dbReference>
<comment type="subcellular location">
    <subcellularLocation>
        <location evidence="2">Cytoplasm</location>
    </subcellularLocation>
</comment>
<feature type="region of interest" description="Disordered" evidence="3">
    <location>
        <begin position="128"/>
        <end position="152"/>
    </location>
</feature>
<dbReference type="InterPro" id="IPR032528">
    <property type="entry name" value="Ribosom_S30AE_C"/>
</dbReference>
<dbReference type="EMBL" id="FWFF01000003">
    <property type="protein sequence ID" value="SLM93396.1"/>
    <property type="molecule type" value="Genomic_DNA"/>
</dbReference>
<evidence type="ECO:0000256" key="1">
    <source>
        <dbReference type="ARBA" id="ARBA00022845"/>
    </source>
</evidence>
<dbReference type="InterPro" id="IPR003489">
    <property type="entry name" value="RHF/RaiA"/>
</dbReference>
<dbReference type="NCBIfam" id="TIGR00741">
    <property type="entry name" value="yfiA"/>
    <property type="match status" value="1"/>
</dbReference>
<dbReference type="Proteomes" id="UP000196581">
    <property type="component" value="Unassembled WGS sequence"/>
</dbReference>
<comment type="function">
    <text evidence="2">Required for dimerization of active 70S ribosomes into 100S ribosomes in stationary phase; 100S ribosomes are translationally inactive and sometimes present during exponential growth.</text>
</comment>
<evidence type="ECO:0000313" key="5">
    <source>
        <dbReference type="EMBL" id="SLM93396.1"/>
    </source>
</evidence>
<dbReference type="GO" id="GO:0043024">
    <property type="term" value="F:ribosomal small subunit binding"/>
    <property type="evidence" value="ECO:0007669"/>
    <property type="project" value="TreeGrafter"/>
</dbReference>
<protein>
    <recommendedName>
        <fullName evidence="2">Ribosome hibernation promoting factor</fullName>
        <shortName evidence="2">HPF</shortName>
    </recommendedName>
</protein>
<dbReference type="HAMAP" id="MF_00839">
    <property type="entry name" value="HPF"/>
    <property type="match status" value="1"/>
</dbReference>
<dbReference type="PANTHER" id="PTHR33231:SF1">
    <property type="entry name" value="30S RIBOSOMAL PROTEIN"/>
    <property type="match status" value="1"/>
</dbReference>
<dbReference type="InterPro" id="IPR050574">
    <property type="entry name" value="HPF/YfiA_ribosome-assoc"/>
</dbReference>
<evidence type="ECO:0000256" key="3">
    <source>
        <dbReference type="SAM" id="MobiDB-lite"/>
    </source>
</evidence>
<keyword evidence="2" id="KW-0963">Cytoplasm</keyword>
<evidence type="ECO:0000256" key="2">
    <source>
        <dbReference type="HAMAP-Rule" id="MF_00839"/>
    </source>
</evidence>
<dbReference type="Pfam" id="PF02482">
    <property type="entry name" value="Ribosomal_S30AE"/>
    <property type="match status" value="1"/>
</dbReference>